<name>A0A382HYP1_9ZZZZ</name>
<reference evidence="1" key="1">
    <citation type="submission" date="2018-05" db="EMBL/GenBank/DDBJ databases">
        <authorList>
            <person name="Lanie J.A."/>
            <person name="Ng W.-L."/>
            <person name="Kazmierczak K.M."/>
            <person name="Andrzejewski T.M."/>
            <person name="Davidsen T.M."/>
            <person name="Wayne K.J."/>
            <person name="Tettelin H."/>
            <person name="Glass J.I."/>
            <person name="Rusch D."/>
            <person name="Podicherti R."/>
            <person name="Tsui H.-C.T."/>
            <person name="Winkler M.E."/>
        </authorList>
    </citation>
    <scope>NUCLEOTIDE SEQUENCE</scope>
</reference>
<organism evidence="1">
    <name type="scientific">marine metagenome</name>
    <dbReference type="NCBI Taxonomy" id="408172"/>
    <lineage>
        <taxon>unclassified sequences</taxon>
        <taxon>metagenomes</taxon>
        <taxon>ecological metagenomes</taxon>
    </lineage>
</organism>
<evidence type="ECO:0000313" key="1">
    <source>
        <dbReference type="EMBL" id="SVB92446.1"/>
    </source>
</evidence>
<accession>A0A382HYP1</accession>
<dbReference type="EMBL" id="UINC01064109">
    <property type="protein sequence ID" value="SVB92446.1"/>
    <property type="molecule type" value="Genomic_DNA"/>
</dbReference>
<protein>
    <submittedName>
        <fullName evidence="1">Uncharacterized protein</fullName>
    </submittedName>
</protein>
<proteinExistence type="predicted"/>
<dbReference type="AlphaFoldDB" id="A0A382HYP1"/>
<gene>
    <name evidence="1" type="ORF">METZ01_LOCUS245300</name>
</gene>
<sequence>MSDIHQLQEEIYSSVMKFPYMNVADKTEHINLLSELVEKQKVMYARLKLSDDPDAEKMREEIMRSAHAMGLPKNVDMSVIFNQMSEMISLMRDQFDIGTF</sequence>